<dbReference type="SMART" id="SM01012">
    <property type="entry name" value="ANTAR"/>
    <property type="match status" value="1"/>
</dbReference>
<feature type="region of interest" description="Disordered" evidence="1">
    <location>
        <begin position="1"/>
        <end position="23"/>
    </location>
</feature>
<dbReference type="Pfam" id="PF03861">
    <property type="entry name" value="ANTAR"/>
    <property type="match status" value="1"/>
</dbReference>
<dbReference type="AlphaFoldDB" id="A0A2S2BV70"/>
<evidence type="ECO:0000313" key="3">
    <source>
        <dbReference type="EMBL" id="AWK72482.1"/>
    </source>
</evidence>
<proteinExistence type="predicted"/>
<protein>
    <recommendedName>
        <fullName evidence="2">ANTAR domain-containing protein</fullName>
    </recommendedName>
</protein>
<dbReference type="EMBL" id="CP021354">
    <property type="protein sequence ID" value="AWK72482.1"/>
    <property type="molecule type" value="Genomic_DNA"/>
</dbReference>
<name>A0A2S2BV70_9NOCA</name>
<reference evidence="3 4" key="1">
    <citation type="submission" date="2017-05" db="EMBL/GenBank/DDBJ databases">
        <title>Isolation of Rhodococcus sp. S2-17 biodegrading of BP-3.</title>
        <authorList>
            <person name="Lee Y."/>
            <person name="Kim K.H."/>
            <person name="Chun B.H."/>
            <person name="Jung H.S."/>
            <person name="Jeon C.O."/>
        </authorList>
    </citation>
    <scope>NUCLEOTIDE SEQUENCE [LARGE SCALE GENOMIC DNA]</scope>
    <source>
        <strain evidence="3 4">S2-17</strain>
    </source>
</reference>
<keyword evidence="4" id="KW-1185">Reference proteome</keyword>
<organism evidence="3 4">
    <name type="scientific">Rhodococcus oxybenzonivorans</name>
    <dbReference type="NCBI Taxonomy" id="1990687"/>
    <lineage>
        <taxon>Bacteria</taxon>
        <taxon>Bacillati</taxon>
        <taxon>Actinomycetota</taxon>
        <taxon>Actinomycetes</taxon>
        <taxon>Mycobacteriales</taxon>
        <taxon>Nocardiaceae</taxon>
        <taxon>Rhodococcus</taxon>
    </lineage>
</organism>
<dbReference type="OrthoDB" id="4554690at2"/>
<dbReference type="InterPro" id="IPR036388">
    <property type="entry name" value="WH-like_DNA-bd_sf"/>
</dbReference>
<evidence type="ECO:0000313" key="4">
    <source>
        <dbReference type="Proteomes" id="UP000245711"/>
    </source>
</evidence>
<dbReference type="Gene3D" id="1.10.10.10">
    <property type="entry name" value="Winged helix-like DNA-binding domain superfamily/Winged helix DNA-binding domain"/>
    <property type="match status" value="1"/>
</dbReference>
<dbReference type="KEGG" id="roz:CBI38_13730"/>
<feature type="domain" description="ANTAR" evidence="2">
    <location>
        <begin position="1"/>
        <end position="67"/>
    </location>
</feature>
<dbReference type="Proteomes" id="UP000245711">
    <property type="component" value="Chromosome"/>
</dbReference>
<evidence type="ECO:0000256" key="1">
    <source>
        <dbReference type="SAM" id="MobiDB-lite"/>
    </source>
</evidence>
<gene>
    <name evidence="3" type="ORF">CBI38_13730</name>
</gene>
<dbReference type="RefSeq" id="WP_109329621.1">
    <property type="nucleotide sequence ID" value="NZ_CP021354.1"/>
</dbReference>
<accession>A0A2S2BV70</accession>
<sequence>MSTPLRLRPSTEPTTSKAPPGPGEILAAAKRILIASRGYGDAEAFEELLDVSRHHHVSVQRAARMLVVLTDRRQAAPLPAGSTAMAFGDWATSLSPSGRPPAPSVPTA</sequence>
<dbReference type="GO" id="GO:0003723">
    <property type="term" value="F:RNA binding"/>
    <property type="evidence" value="ECO:0007669"/>
    <property type="project" value="InterPro"/>
</dbReference>
<dbReference type="InterPro" id="IPR005561">
    <property type="entry name" value="ANTAR"/>
</dbReference>
<evidence type="ECO:0000259" key="2">
    <source>
        <dbReference type="SMART" id="SM01012"/>
    </source>
</evidence>